<keyword evidence="19" id="KW-1185">Reference proteome</keyword>
<evidence type="ECO:0000256" key="15">
    <source>
        <dbReference type="SAM" id="SignalP"/>
    </source>
</evidence>
<evidence type="ECO:0000256" key="11">
    <source>
        <dbReference type="ARBA" id="ARBA00023049"/>
    </source>
</evidence>
<dbReference type="InterPro" id="IPR001930">
    <property type="entry name" value="Peptidase_M1"/>
</dbReference>
<evidence type="ECO:0000256" key="9">
    <source>
        <dbReference type="ARBA" id="ARBA00022801"/>
    </source>
</evidence>
<name>A0ABQ4G9U9_9ACTN</name>
<proteinExistence type="inferred from homology"/>
<dbReference type="InterPro" id="IPR050344">
    <property type="entry name" value="Peptidase_M1_aminopeptidases"/>
</dbReference>
<dbReference type="InterPro" id="IPR045357">
    <property type="entry name" value="Aminopeptidase_N-like_N"/>
</dbReference>
<dbReference type="PANTHER" id="PTHR11533:SF174">
    <property type="entry name" value="PUROMYCIN-SENSITIVE AMINOPEPTIDASE-RELATED"/>
    <property type="match status" value="1"/>
</dbReference>
<keyword evidence="9" id="KW-0378">Hydrolase</keyword>
<dbReference type="Pfam" id="PF01433">
    <property type="entry name" value="Peptidase_M1"/>
    <property type="match status" value="1"/>
</dbReference>
<dbReference type="SUPFAM" id="SSF55486">
    <property type="entry name" value="Metalloproteases ('zincins'), catalytic domain"/>
    <property type="match status" value="1"/>
</dbReference>
<evidence type="ECO:0000256" key="7">
    <source>
        <dbReference type="ARBA" id="ARBA00022670"/>
    </source>
</evidence>
<protein>
    <recommendedName>
        <fullName evidence="5">Aminopeptidase N</fullName>
        <ecNumber evidence="4">3.4.11.2</ecNumber>
    </recommendedName>
    <alternativeName>
        <fullName evidence="12">Alanine aminopeptidase</fullName>
    </alternativeName>
    <alternativeName>
        <fullName evidence="13">Lysyl aminopeptidase</fullName>
    </alternativeName>
</protein>
<dbReference type="Gene3D" id="2.60.40.1730">
    <property type="entry name" value="tricorn interacting facor f3 domain"/>
    <property type="match status" value="1"/>
</dbReference>
<dbReference type="Gene3D" id="1.10.390.10">
    <property type="entry name" value="Neutral Protease Domain 2"/>
    <property type="match status" value="1"/>
</dbReference>
<keyword evidence="7" id="KW-0645">Protease</keyword>
<comment type="catalytic activity">
    <reaction evidence="1">
        <text>Release of an N-terminal amino acid, Xaa-|-Yaa- from a peptide, amide or arylamide. Xaa is preferably Ala, but may be most amino acids including Pro (slow action). When a terminal hydrophobic residue is followed by a prolyl residue, the two may be released as an intact Xaa-Pro dipeptide.</text>
        <dbReference type="EC" id="3.4.11.2"/>
    </reaction>
</comment>
<organism evidence="18 19">
    <name type="scientific">Microbispora corallina</name>
    <dbReference type="NCBI Taxonomy" id="83302"/>
    <lineage>
        <taxon>Bacteria</taxon>
        <taxon>Bacillati</taxon>
        <taxon>Actinomycetota</taxon>
        <taxon>Actinomycetes</taxon>
        <taxon>Streptosporangiales</taxon>
        <taxon>Streptosporangiaceae</taxon>
        <taxon>Microbispora</taxon>
    </lineage>
</organism>
<evidence type="ECO:0000259" key="16">
    <source>
        <dbReference type="Pfam" id="PF01433"/>
    </source>
</evidence>
<feature type="compositionally biased region" description="Pro residues" evidence="14">
    <location>
        <begin position="150"/>
        <end position="159"/>
    </location>
</feature>
<dbReference type="EMBL" id="BOOC01000047">
    <property type="protein sequence ID" value="GIH43861.1"/>
    <property type="molecule type" value="Genomic_DNA"/>
</dbReference>
<feature type="region of interest" description="Disordered" evidence="14">
    <location>
        <begin position="144"/>
        <end position="163"/>
    </location>
</feature>
<evidence type="ECO:0000256" key="14">
    <source>
        <dbReference type="SAM" id="MobiDB-lite"/>
    </source>
</evidence>
<dbReference type="SUPFAM" id="SSF63737">
    <property type="entry name" value="Leukotriene A4 hydrolase N-terminal domain"/>
    <property type="match status" value="1"/>
</dbReference>
<gene>
    <name evidence="18" type="ORF">Mco01_68610</name>
</gene>
<keyword evidence="6" id="KW-0031">Aminopeptidase</keyword>
<evidence type="ECO:0000313" key="18">
    <source>
        <dbReference type="EMBL" id="GIH43861.1"/>
    </source>
</evidence>
<keyword evidence="15" id="KW-0732">Signal</keyword>
<evidence type="ECO:0000256" key="6">
    <source>
        <dbReference type="ARBA" id="ARBA00022438"/>
    </source>
</evidence>
<evidence type="ECO:0000256" key="3">
    <source>
        <dbReference type="ARBA" id="ARBA00010136"/>
    </source>
</evidence>
<dbReference type="InterPro" id="IPR027268">
    <property type="entry name" value="Peptidase_M4/M1_CTD_sf"/>
</dbReference>
<dbReference type="InterPro" id="IPR042097">
    <property type="entry name" value="Aminopeptidase_N-like_N_sf"/>
</dbReference>
<evidence type="ECO:0000256" key="8">
    <source>
        <dbReference type="ARBA" id="ARBA00022723"/>
    </source>
</evidence>
<evidence type="ECO:0000259" key="17">
    <source>
        <dbReference type="Pfam" id="PF17900"/>
    </source>
</evidence>
<evidence type="ECO:0000256" key="4">
    <source>
        <dbReference type="ARBA" id="ARBA00012564"/>
    </source>
</evidence>
<keyword evidence="8" id="KW-0479">Metal-binding</keyword>
<feature type="signal peptide" evidence="15">
    <location>
        <begin position="1"/>
        <end position="22"/>
    </location>
</feature>
<evidence type="ECO:0000256" key="10">
    <source>
        <dbReference type="ARBA" id="ARBA00022833"/>
    </source>
</evidence>
<evidence type="ECO:0000256" key="2">
    <source>
        <dbReference type="ARBA" id="ARBA00001947"/>
    </source>
</evidence>
<dbReference type="EC" id="3.4.11.2" evidence="4"/>
<keyword evidence="10" id="KW-0862">Zinc</keyword>
<feature type="domain" description="Peptidase M1 membrane alanine aminopeptidase" evidence="16">
    <location>
        <begin position="283"/>
        <end position="473"/>
    </location>
</feature>
<dbReference type="Proteomes" id="UP000603904">
    <property type="component" value="Unassembled WGS sequence"/>
</dbReference>
<evidence type="ECO:0000256" key="5">
    <source>
        <dbReference type="ARBA" id="ARBA00015611"/>
    </source>
</evidence>
<evidence type="ECO:0000256" key="1">
    <source>
        <dbReference type="ARBA" id="ARBA00000098"/>
    </source>
</evidence>
<accession>A0ABQ4G9U9</accession>
<dbReference type="GO" id="GO:0008237">
    <property type="term" value="F:metallopeptidase activity"/>
    <property type="evidence" value="ECO:0007669"/>
    <property type="project" value="UniProtKB-KW"/>
</dbReference>
<dbReference type="RefSeq" id="WP_204060907.1">
    <property type="nucleotide sequence ID" value="NZ_BAAAGP010000036.1"/>
</dbReference>
<comment type="caution">
    <text evidence="18">The sequence shown here is derived from an EMBL/GenBank/DDBJ whole genome shotgun (WGS) entry which is preliminary data.</text>
</comment>
<dbReference type="Pfam" id="PF17900">
    <property type="entry name" value="Peptidase_M1_N"/>
    <property type="match status" value="1"/>
</dbReference>
<keyword evidence="11 18" id="KW-0482">Metalloprotease</keyword>
<evidence type="ECO:0000256" key="13">
    <source>
        <dbReference type="ARBA" id="ARBA00031533"/>
    </source>
</evidence>
<evidence type="ECO:0000256" key="12">
    <source>
        <dbReference type="ARBA" id="ARBA00029811"/>
    </source>
</evidence>
<dbReference type="PANTHER" id="PTHR11533">
    <property type="entry name" value="PROTEASE M1 ZINC METALLOPROTEASE"/>
    <property type="match status" value="1"/>
</dbReference>
<dbReference type="PRINTS" id="PR00756">
    <property type="entry name" value="ALADIPTASE"/>
</dbReference>
<dbReference type="CDD" id="cd09603">
    <property type="entry name" value="M1_APN_like"/>
    <property type="match status" value="1"/>
</dbReference>
<reference evidence="18 19" key="1">
    <citation type="submission" date="2021-01" db="EMBL/GenBank/DDBJ databases">
        <title>Whole genome shotgun sequence of Microbispora corallina NBRC 16416.</title>
        <authorList>
            <person name="Komaki H."/>
            <person name="Tamura T."/>
        </authorList>
    </citation>
    <scope>NUCLEOTIDE SEQUENCE [LARGE SCALE GENOMIC DNA]</scope>
    <source>
        <strain evidence="18 19">NBRC 16416</strain>
    </source>
</reference>
<evidence type="ECO:0000313" key="19">
    <source>
        <dbReference type="Proteomes" id="UP000603904"/>
    </source>
</evidence>
<sequence>MRTRPRARTTTAVLAATALAAAAVTVLSTGGGATASSGPEPGAESAGDRLFPYLGNGGYDVASYDVAFDYRPGETAMRSAVRITASARQALSRFSLDSAGQAIRDVTVDGRRARFAAHGEKLVVTPERAVRKGARFHVEIGYTADRTANPPSPASPDSPPHLGNWYNKDDGFVLFGQPDRAHLFFPMNDHPADKATVTFRVTVPKDLQVAANGTLRSRSTSRGRTTYVYGTRDPIPTQVVQVAVGRFRQVRQTGPHGLPLTSFITTGSYEKAKPSVRLIPSQVAWVEKQIGARYPFEAYGVLGVKGGYAAAFESAGLSTFSAEAGLTKPEETPTMVHELVHQYFGNAVSEKSWDDMWISEGHATYYTLLYKDEKGFEKLADSVRRAYTYDQDTRGTTGPPGRLKDPLDLLGSTNAPGFLMLYGLRLKVGDATFRAIERTFFEKYRHKAASTQDFVDVANAVSHRDLTAYITSWIYGAETPPMPAAS</sequence>
<comment type="cofactor">
    <cofactor evidence="2">
        <name>Zn(2+)</name>
        <dbReference type="ChEBI" id="CHEBI:29105"/>
    </cofactor>
</comment>
<comment type="similarity">
    <text evidence="3">Belongs to the peptidase M1 family.</text>
</comment>
<dbReference type="InterPro" id="IPR014782">
    <property type="entry name" value="Peptidase_M1_dom"/>
</dbReference>
<feature type="chain" id="PRO_5047321678" description="Aminopeptidase N" evidence="15">
    <location>
        <begin position="23"/>
        <end position="486"/>
    </location>
</feature>
<feature type="domain" description="Aminopeptidase N-like N-terminal" evidence="17">
    <location>
        <begin position="63"/>
        <end position="237"/>
    </location>
</feature>